<evidence type="ECO:0000256" key="11">
    <source>
        <dbReference type="ARBA" id="ARBA00069290"/>
    </source>
</evidence>
<dbReference type="GO" id="GO:1990837">
    <property type="term" value="F:sequence-specific double-stranded DNA binding"/>
    <property type="evidence" value="ECO:0007669"/>
    <property type="project" value="TreeGrafter"/>
</dbReference>
<feature type="compositionally biased region" description="Basic and acidic residues" evidence="14">
    <location>
        <begin position="73"/>
        <end position="83"/>
    </location>
</feature>
<keyword evidence="2" id="KW-0217">Developmental protein</keyword>
<evidence type="ECO:0000256" key="3">
    <source>
        <dbReference type="ARBA" id="ARBA00022782"/>
    </source>
</evidence>
<keyword evidence="16" id="KW-1185">Reference proteome</keyword>
<sequence>MDVNSMFLEYWKMQEKMLVGSGTDFFGLSAIASVYASGSNATGSNEVPTRTSSPAASESSMEDGGNETNSSENADKTKKEDSKRRRTRTNFTGWQLEELENAFESSHYPDVFMREALALRLDLLESRVQVWFQNRRAKWRKKELHRKHGKDGATVNPDGSTPTTSSNLENLKSAFSIDSLLATAKVPRGRRPNAKYPRVQACKNMAPFLLPLFPITQPAGISIKAEQSPTPSPTIMMPPLLTNNIVPTATNKPSSSPKSSPPAEQVVDTYHAKGFPARATASICGTVVELFKGEAIIIGVDAIVIVGVFEGMPTRETF</sequence>
<dbReference type="Gene3D" id="1.10.10.60">
    <property type="entry name" value="Homeodomain-like"/>
    <property type="match status" value="1"/>
</dbReference>
<dbReference type="GO" id="GO:0030154">
    <property type="term" value="P:cell differentiation"/>
    <property type="evidence" value="ECO:0007669"/>
    <property type="project" value="UniProtKB-KW"/>
</dbReference>
<dbReference type="CDD" id="cd00086">
    <property type="entry name" value="homeodomain"/>
    <property type="match status" value="1"/>
</dbReference>
<dbReference type="PANTHER" id="PTHR46799:SF1">
    <property type="entry name" value="HOMEOBOX PROTEIN UNC-4 HOMOLOG"/>
    <property type="match status" value="1"/>
</dbReference>
<dbReference type="SUPFAM" id="SSF46689">
    <property type="entry name" value="Homeodomain-like"/>
    <property type="match status" value="1"/>
</dbReference>
<dbReference type="PROSITE" id="PS50071">
    <property type="entry name" value="HOMEOBOX_2"/>
    <property type="match status" value="1"/>
</dbReference>
<dbReference type="FunFam" id="1.10.10.60:FF:000057">
    <property type="entry name" value="Short stature homeobox 2"/>
    <property type="match status" value="1"/>
</dbReference>
<feature type="compositionally biased region" description="Polar residues" evidence="14">
    <location>
        <begin position="157"/>
        <end position="168"/>
    </location>
</feature>
<name>A0A7E4W1U8_PANRE</name>
<dbReference type="PROSITE" id="PS00027">
    <property type="entry name" value="HOMEOBOX_1"/>
    <property type="match status" value="1"/>
</dbReference>
<evidence type="ECO:0000256" key="13">
    <source>
        <dbReference type="RuleBase" id="RU000682"/>
    </source>
</evidence>
<feature type="region of interest" description="Disordered" evidence="14">
    <location>
        <begin position="39"/>
        <end position="87"/>
    </location>
</feature>
<dbReference type="InterPro" id="IPR009057">
    <property type="entry name" value="Homeodomain-like_sf"/>
</dbReference>
<evidence type="ECO:0000313" key="17">
    <source>
        <dbReference type="WBParaSite" id="Pan_g5402.t1"/>
    </source>
</evidence>
<comment type="similarity">
    <text evidence="10">Belongs to the paired homeobox family. Unc-4 subfamily.</text>
</comment>
<keyword evidence="8" id="KW-0804">Transcription</keyword>
<dbReference type="InterPro" id="IPR017970">
    <property type="entry name" value="Homeobox_CS"/>
</dbReference>
<evidence type="ECO:0000256" key="7">
    <source>
        <dbReference type="ARBA" id="ARBA00023155"/>
    </source>
</evidence>
<evidence type="ECO:0000256" key="10">
    <source>
        <dbReference type="ARBA" id="ARBA00038351"/>
    </source>
</evidence>
<dbReference type="GO" id="GO:0000981">
    <property type="term" value="F:DNA-binding transcription factor activity, RNA polymerase II-specific"/>
    <property type="evidence" value="ECO:0007669"/>
    <property type="project" value="InterPro"/>
</dbReference>
<dbReference type="GO" id="GO:0007399">
    <property type="term" value="P:nervous system development"/>
    <property type="evidence" value="ECO:0007669"/>
    <property type="project" value="UniProtKB-KW"/>
</dbReference>
<dbReference type="WBParaSite" id="Pan_g5402.t1">
    <property type="protein sequence ID" value="Pan_g5402.t1"/>
    <property type="gene ID" value="Pan_g5402"/>
</dbReference>
<accession>A0A7E4W1U8</accession>
<keyword evidence="9 12" id="KW-0539">Nucleus</keyword>
<dbReference type="Proteomes" id="UP000492821">
    <property type="component" value="Unassembled WGS sequence"/>
</dbReference>
<keyword evidence="5" id="KW-0805">Transcription regulation</keyword>
<organism evidence="16 17">
    <name type="scientific">Panagrellus redivivus</name>
    <name type="common">Microworm</name>
    <dbReference type="NCBI Taxonomy" id="6233"/>
    <lineage>
        <taxon>Eukaryota</taxon>
        <taxon>Metazoa</taxon>
        <taxon>Ecdysozoa</taxon>
        <taxon>Nematoda</taxon>
        <taxon>Chromadorea</taxon>
        <taxon>Rhabditida</taxon>
        <taxon>Tylenchina</taxon>
        <taxon>Panagrolaimomorpha</taxon>
        <taxon>Panagrolaimoidea</taxon>
        <taxon>Panagrolaimidae</taxon>
        <taxon>Panagrellus</taxon>
    </lineage>
</organism>
<dbReference type="Pfam" id="PF00046">
    <property type="entry name" value="Homeodomain"/>
    <property type="match status" value="1"/>
</dbReference>
<evidence type="ECO:0000256" key="1">
    <source>
        <dbReference type="ARBA" id="ARBA00004123"/>
    </source>
</evidence>
<protein>
    <recommendedName>
        <fullName evidence="11">Homeobox protein unc-4</fullName>
    </recommendedName>
</protein>
<evidence type="ECO:0000256" key="6">
    <source>
        <dbReference type="ARBA" id="ARBA00023125"/>
    </source>
</evidence>
<evidence type="ECO:0000256" key="14">
    <source>
        <dbReference type="SAM" id="MobiDB-lite"/>
    </source>
</evidence>
<dbReference type="PANTHER" id="PTHR46799">
    <property type="entry name" value="HOMEOBOX PROTEIN UNC-4 HOMOLOG"/>
    <property type="match status" value="1"/>
</dbReference>
<evidence type="ECO:0000256" key="5">
    <source>
        <dbReference type="ARBA" id="ARBA00023015"/>
    </source>
</evidence>
<reference evidence="16" key="1">
    <citation type="journal article" date="2013" name="Genetics">
        <title>The draft genome and transcriptome of Panagrellus redivivus are shaped by the harsh demands of a free-living lifestyle.</title>
        <authorList>
            <person name="Srinivasan J."/>
            <person name="Dillman A.R."/>
            <person name="Macchietto M.G."/>
            <person name="Heikkinen L."/>
            <person name="Lakso M."/>
            <person name="Fracchia K.M."/>
            <person name="Antoshechkin I."/>
            <person name="Mortazavi A."/>
            <person name="Wong G."/>
            <person name="Sternberg P.W."/>
        </authorList>
    </citation>
    <scope>NUCLEOTIDE SEQUENCE [LARGE SCALE GENOMIC DNA]</scope>
    <source>
        <strain evidence="16">MT8872</strain>
    </source>
</reference>
<evidence type="ECO:0000256" key="4">
    <source>
        <dbReference type="ARBA" id="ARBA00022902"/>
    </source>
</evidence>
<comment type="subcellular location">
    <subcellularLocation>
        <location evidence="1 12 13">Nucleus</location>
    </subcellularLocation>
</comment>
<evidence type="ECO:0000256" key="2">
    <source>
        <dbReference type="ARBA" id="ARBA00022473"/>
    </source>
</evidence>
<evidence type="ECO:0000256" key="12">
    <source>
        <dbReference type="PROSITE-ProRule" id="PRU00108"/>
    </source>
</evidence>
<keyword evidence="7 12" id="KW-0371">Homeobox</keyword>
<evidence type="ECO:0000259" key="15">
    <source>
        <dbReference type="PROSITE" id="PS50071"/>
    </source>
</evidence>
<dbReference type="GO" id="GO:0005634">
    <property type="term" value="C:nucleus"/>
    <property type="evidence" value="ECO:0007669"/>
    <property type="project" value="UniProtKB-SubCell"/>
</dbReference>
<evidence type="ECO:0000256" key="8">
    <source>
        <dbReference type="ARBA" id="ARBA00023163"/>
    </source>
</evidence>
<feature type="compositionally biased region" description="Polar residues" evidence="14">
    <location>
        <begin position="39"/>
        <end position="59"/>
    </location>
</feature>
<keyword evidence="4" id="KW-0524">Neurogenesis</keyword>
<feature type="region of interest" description="Disordered" evidence="14">
    <location>
        <begin position="143"/>
        <end position="168"/>
    </location>
</feature>
<keyword evidence="3" id="KW-0221">Differentiation</keyword>
<keyword evidence="6 12" id="KW-0238">DNA-binding</keyword>
<evidence type="ECO:0000313" key="16">
    <source>
        <dbReference type="Proteomes" id="UP000492821"/>
    </source>
</evidence>
<feature type="domain" description="Homeobox" evidence="15">
    <location>
        <begin position="82"/>
        <end position="142"/>
    </location>
</feature>
<evidence type="ECO:0000256" key="9">
    <source>
        <dbReference type="ARBA" id="ARBA00023242"/>
    </source>
</evidence>
<feature type="DNA-binding region" description="Homeobox" evidence="12">
    <location>
        <begin position="84"/>
        <end position="143"/>
    </location>
</feature>
<dbReference type="AlphaFoldDB" id="A0A7E4W1U8"/>
<reference evidence="17" key="2">
    <citation type="submission" date="2020-10" db="UniProtKB">
        <authorList>
            <consortium name="WormBaseParasite"/>
        </authorList>
    </citation>
    <scope>IDENTIFICATION</scope>
</reference>
<dbReference type="InterPro" id="IPR001356">
    <property type="entry name" value="HD"/>
</dbReference>
<proteinExistence type="inferred from homology"/>
<dbReference type="SMART" id="SM00389">
    <property type="entry name" value="HOX"/>
    <property type="match status" value="1"/>
</dbReference>